<organism evidence="2 3">
    <name type="scientific">Bacillus altitudinis</name>
    <dbReference type="NCBI Taxonomy" id="293387"/>
    <lineage>
        <taxon>Bacteria</taxon>
        <taxon>Bacillati</taxon>
        <taxon>Bacillota</taxon>
        <taxon>Bacilli</taxon>
        <taxon>Bacillales</taxon>
        <taxon>Bacillaceae</taxon>
        <taxon>Bacillus</taxon>
    </lineage>
</organism>
<dbReference type="EMBL" id="CABWLH010000010">
    <property type="protein sequence ID" value="VXC04616.1"/>
    <property type="molecule type" value="Genomic_DNA"/>
</dbReference>
<reference evidence="2 3" key="1">
    <citation type="submission" date="2019-10" db="EMBL/GenBank/DDBJ databases">
        <authorList>
            <person name="Karimi E."/>
        </authorList>
    </citation>
    <scope>NUCLEOTIDE SEQUENCE [LARGE SCALE GENOMIC DNA]</scope>
    <source>
        <strain evidence="2">Bacillus sp. 348</strain>
    </source>
</reference>
<dbReference type="Gene3D" id="3.90.105.50">
    <property type="match status" value="1"/>
</dbReference>
<evidence type="ECO:0000313" key="3">
    <source>
        <dbReference type="Proteomes" id="UP000433089"/>
    </source>
</evidence>
<gene>
    <name evidence="2" type="ORF">BACI348_50122</name>
</gene>
<dbReference type="AlphaFoldDB" id="A0A653VEJ4"/>
<dbReference type="InterPro" id="IPR038148">
    <property type="entry name" value="Tn1545/Tn916_Xis"/>
</dbReference>
<dbReference type="InterPro" id="IPR009061">
    <property type="entry name" value="DNA-bd_dom_put_sf"/>
</dbReference>
<dbReference type="GO" id="GO:0003677">
    <property type="term" value="F:DNA binding"/>
    <property type="evidence" value="ECO:0007669"/>
    <property type="project" value="InterPro"/>
</dbReference>
<accession>A0A653VEJ4</accession>
<name>A0A653VEJ4_BACAB</name>
<feature type="domain" description="Helix-turn-helix" evidence="1">
    <location>
        <begin position="7"/>
        <end position="55"/>
    </location>
</feature>
<dbReference type="InterPro" id="IPR010093">
    <property type="entry name" value="SinI_DNA-bd"/>
</dbReference>
<proteinExistence type="predicted"/>
<evidence type="ECO:0000313" key="2">
    <source>
        <dbReference type="EMBL" id="VXC04616.1"/>
    </source>
</evidence>
<dbReference type="Proteomes" id="UP000433089">
    <property type="component" value="Unassembled WGS sequence"/>
</dbReference>
<dbReference type="RefSeq" id="WP_159159925.1">
    <property type="nucleotide sequence ID" value="NZ_JAMYEG010000004.1"/>
</dbReference>
<dbReference type="SUPFAM" id="SSF46955">
    <property type="entry name" value="Putative DNA-binding domain"/>
    <property type="match status" value="1"/>
</dbReference>
<sequence>MPTKSTMSVQETADYLGVHRDTVYTMVKERQIPFFRVRKRIFFTREVLEEWQMSQMETNFQPVND</sequence>
<dbReference type="InterPro" id="IPR041657">
    <property type="entry name" value="HTH_17"/>
</dbReference>
<dbReference type="Pfam" id="PF12728">
    <property type="entry name" value="HTH_17"/>
    <property type="match status" value="1"/>
</dbReference>
<dbReference type="NCBIfam" id="TIGR01764">
    <property type="entry name" value="excise"/>
    <property type="match status" value="1"/>
</dbReference>
<protein>
    <submittedName>
        <fullName evidence="2">DNA binding domain protein, excisionase family</fullName>
    </submittedName>
</protein>
<evidence type="ECO:0000259" key="1">
    <source>
        <dbReference type="Pfam" id="PF12728"/>
    </source>
</evidence>